<gene>
    <name evidence="1" type="ORF">A9309_03295</name>
</gene>
<organism evidence="1 2">
    <name type="scientific">Moraxella lacunata</name>
    <dbReference type="NCBI Taxonomy" id="477"/>
    <lineage>
        <taxon>Bacteria</taxon>
        <taxon>Pseudomonadati</taxon>
        <taxon>Pseudomonadota</taxon>
        <taxon>Gammaproteobacteria</taxon>
        <taxon>Moraxellales</taxon>
        <taxon>Moraxellaceae</taxon>
        <taxon>Moraxella</taxon>
    </lineage>
</organism>
<dbReference type="EMBL" id="LZMS01000037">
    <property type="protein sequence ID" value="OBX65095.1"/>
    <property type="molecule type" value="Genomic_DNA"/>
</dbReference>
<dbReference type="InterPro" id="IPR025449">
    <property type="entry name" value="JetB"/>
</dbReference>
<evidence type="ECO:0000313" key="2">
    <source>
        <dbReference type="Proteomes" id="UP000092607"/>
    </source>
</evidence>
<accession>A0A1B8Q5V5</accession>
<name>A0A1B8Q5V5_MORLA</name>
<dbReference type="Proteomes" id="UP000092607">
    <property type="component" value="Unassembled WGS sequence"/>
</dbReference>
<comment type="caution">
    <text evidence="1">The sequence shown here is derived from an EMBL/GenBank/DDBJ whole genome shotgun (WGS) entry which is preliminary data.</text>
</comment>
<proteinExistence type="predicted"/>
<reference evidence="1 2" key="1">
    <citation type="submission" date="2016-06" db="EMBL/GenBank/DDBJ databases">
        <title>Draft genome of Moraxella lacunata CCUG 57757A.</title>
        <authorList>
            <person name="Salva-Serra F."/>
            <person name="Engstrom-Jakobsson H."/>
            <person name="Thorell K."/>
            <person name="Gonzales-Siles L."/>
            <person name="Karlsson R."/>
            <person name="Boulund F."/>
            <person name="Engstrand L."/>
            <person name="Kristiansson E."/>
            <person name="Moore E."/>
        </authorList>
    </citation>
    <scope>NUCLEOTIDE SEQUENCE [LARGE SCALE GENOMIC DNA]</scope>
    <source>
        <strain evidence="1 2">CCUG 57757A</strain>
    </source>
</reference>
<evidence type="ECO:0008006" key="3">
    <source>
        <dbReference type="Google" id="ProtNLM"/>
    </source>
</evidence>
<sequence>MDTQFLYDTNQTLKNAIQDLLKHGYIEKHQKPNIYQQLFGNIDFINAYLSIMDLSMHIDDIRGVIYVGVYQKIYDIIIDDTTNHETHDENNHDDNPVNNRHSPISSYDEMWSHPFIRRQRLTLHQSLLMAILRKKFVEIESQSGVGTNTVWADFDDLKNQYFSYIIHSGSEKSDDDSLKRLLSQLKDYGIIGDMDEQGKIIIRPLIAHLANPENLGQFLMQLKNLNGAYDE</sequence>
<dbReference type="Pfam" id="PF13835">
    <property type="entry name" value="DUF4194"/>
    <property type="match status" value="1"/>
</dbReference>
<dbReference type="OrthoDB" id="5572644at2"/>
<dbReference type="RefSeq" id="WP_065255460.1">
    <property type="nucleotide sequence ID" value="NZ_JARDJM010000001.1"/>
</dbReference>
<evidence type="ECO:0000313" key="1">
    <source>
        <dbReference type="EMBL" id="OBX65095.1"/>
    </source>
</evidence>
<protein>
    <recommendedName>
        <fullName evidence="3">DUF4194 domain-containing protein</fullName>
    </recommendedName>
</protein>
<dbReference type="AlphaFoldDB" id="A0A1B8Q5V5"/>